<comment type="pathway">
    <text evidence="9">Isoprenoid biosynthesis; isopentenyl diphosphate biosynthesis via DXP pathway; isopentenyl diphosphate from 1-deoxy-D-xylulose 5-phosphate: step 3/6.</text>
</comment>
<dbReference type="HAMAP" id="MF_00061">
    <property type="entry name" value="IspE"/>
    <property type="match status" value="1"/>
</dbReference>
<dbReference type="SUPFAM" id="SSF55060">
    <property type="entry name" value="GHMP Kinase, C-terminal domain"/>
    <property type="match status" value="1"/>
</dbReference>
<reference evidence="12" key="1">
    <citation type="submission" date="2017-12" db="EMBL/GenBank/DDBJ databases">
        <authorList>
            <person name="Thomas-White K."/>
            <person name="Wolfe A.J."/>
        </authorList>
    </citation>
    <scope>NUCLEOTIDE SEQUENCE</scope>
    <source>
        <strain evidence="12">UMB0763</strain>
    </source>
</reference>
<keyword evidence="4 9" id="KW-0808">Transferase</keyword>
<accession>A0AAF0YST4</accession>
<dbReference type="RefSeq" id="WP_016457013.1">
    <property type="nucleotide sequence ID" value="NZ_CAUPGZ010000031.1"/>
</dbReference>
<feature type="domain" description="GHMP kinase C-terminal" evidence="11">
    <location>
        <begin position="207"/>
        <end position="270"/>
    </location>
</feature>
<evidence type="ECO:0000256" key="5">
    <source>
        <dbReference type="ARBA" id="ARBA00022741"/>
    </source>
</evidence>
<evidence type="ECO:0000256" key="1">
    <source>
        <dbReference type="ARBA" id="ARBA00009684"/>
    </source>
</evidence>
<dbReference type="Gene3D" id="3.30.70.890">
    <property type="entry name" value="GHMP kinase, C-terminal domain"/>
    <property type="match status" value="1"/>
</dbReference>
<sequence>MLVTATAPGKVNLFLETAGPRPDGYHELTTVFQATALRETVTVETASTMRITVDGRGAEDVPTDSSNLVWQVAEKVLPQVPVHLHITKAIPTAGGMAGGSADAAAALVACNQLRDEPLTVEELDAIAASLGSDINFVLHGGTMLGSGRGEVLTPLTSPGALWWVFATQREGLSTPAVFREHDRAHAWSDQKSVTPLTEALSAGATAAELAPLLFNRLQQAALTLRPELEQTLRAGEDAGALRGIVSGSGPTTAFLCAGESEARTVAEALKHGRTCLDTVITTTPSPGARVASNARD</sequence>
<dbReference type="InterPro" id="IPR036554">
    <property type="entry name" value="GHMP_kinase_C_sf"/>
</dbReference>
<evidence type="ECO:0000256" key="4">
    <source>
        <dbReference type="ARBA" id="ARBA00022679"/>
    </source>
</evidence>
<feature type="active site" evidence="9">
    <location>
        <position position="10"/>
    </location>
</feature>
<proteinExistence type="inferred from homology"/>
<dbReference type="GO" id="GO:0005524">
    <property type="term" value="F:ATP binding"/>
    <property type="evidence" value="ECO:0007669"/>
    <property type="project" value="UniProtKB-UniRule"/>
</dbReference>
<dbReference type="GO" id="GO:0050515">
    <property type="term" value="F:4-(cytidine 5'-diphospho)-2-C-methyl-D-erythritol kinase activity"/>
    <property type="evidence" value="ECO:0007669"/>
    <property type="project" value="UniProtKB-UniRule"/>
</dbReference>
<dbReference type="Pfam" id="PF00288">
    <property type="entry name" value="GHMP_kinases_N"/>
    <property type="match status" value="1"/>
</dbReference>
<feature type="binding site" evidence="9">
    <location>
        <begin position="91"/>
        <end position="101"/>
    </location>
    <ligand>
        <name>ATP</name>
        <dbReference type="ChEBI" id="CHEBI:30616"/>
    </ligand>
</feature>
<dbReference type="Pfam" id="PF08544">
    <property type="entry name" value="GHMP_kinases_C"/>
    <property type="match status" value="1"/>
</dbReference>
<dbReference type="KEGG" id="cpyr:CYJ47_08400"/>
<comment type="similarity">
    <text evidence="1 9">Belongs to the GHMP kinase family. IspE subfamily.</text>
</comment>
<dbReference type="NCBIfam" id="NF002870">
    <property type="entry name" value="PRK03188.1"/>
    <property type="match status" value="1"/>
</dbReference>
<dbReference type="InterPro" id="IPR020568">
    <property type="entry name" value="Ribosomal_Su5_D2-typ_SF"/>
</dbReference>
<gene>
    <name evidence="9" type="primary">ispE</name>
    <name evidence="12" type="ORF">CYJ47_08400</name>
</gene>
<dbReference type="Proteomes" id="UP000234560">
    <property type="component" value="Chromosome"/>
</dbReference>
<organism evidence="12 13">
    <name type="scientific">Corynebacterium pyruviciproducens</name>
    <dbReference type="NCBI Taxonomy" id="598660"/>
    <lineage>
        <taxon>Bacteria</taxon>
        <taxon>Bacillati</taxon>
        <taxon>Actinomycetota</taxon>
        <taxon>Actinomycetes</taxon>
        <taxon>Mycobacteriales</taxon>
        <taxon>Corynebacteriaceae</taxon>
        <taxon>Corynebacterium</taxon>
    </lineage>
</organism>
<keyword evidence="9" id="KW-0414">Isoprene biosynthesis</keyword>
<evidence type="ECO:0000313" key="13">
    <source>
        <dbReference type="Proteomes" id="UP000234560"/>
    </source>
</evidence>
<dbReference type="EC" id="2.7.1.148" evidence="2 9"/>
<dbReference type="InterPro" id="IPR014721">
    <property type="entry name" value="Ribsml_uS5_D2-typ_fold_subgr"/>
</dbReference>
<evidence type="ECO:0000256" key="7">
    <source>
        <dbReference type="ARBA" id="ARBA00022840"/>
    </source>
</evidence>
<dbReference type="AlphaFoldDB" id="A0AAF0YST4"/>
<evidence type="ECO:0000259" key="10">
    <source>
        <dbReference type="Pfam" id="PF00288"/>
    </source>
</evidence>
<comment type="function">
    <text evidence="9">Catalyzes the phosphorylation of the position 2 hydroxy group of 4-diphosphocytidyl-2C-methyl-D-erythritol.</text>
</comment>
<dbReference type="InterPro" id="IPR004424">
    <property type="entry name" value="IspE"/>
</dbReference>
<dbReference type="GO" id="GO:0016114">
    <property type="term" value="P:terpenoid biosynthetic process"/>
    <property type="evidence" value="ECO:0007669"/>
    <property type="project" value="UniProtKB-UniRule"/>
</dbReference>
<dbReference type="InterPro" id="IPR013750">
    <property type="entry name" value="GHMP_kinase_C_dom"/>
</dbReference>
<dbReference type="PIRSF" id="PIRSF010376">
    <property type="entry name" value="IspE"/>
    <property type="match status" value="1"/>
</dbReference>
<comment type="catalytic activity">
    <reaction evidence="9">
        <text>4-CDP-2-C-methyl-D-erythritol + ATP = 4-CDP-2-C-methyl-D-erythritol 2-phosphate + ADP + H(+)</text>
        <dbReference type="Rhea" id="RHEA:18437"/>
        <dbReference type="ChEBI" id="CHEBI:15378"/>
        <dbReference type="ChEBI" id="CHEBI:30616"/>
        <dbReference type="ChEBI" id="CHEBI:57823"/>
        <dbReference type="ChEBI" id="CHEBI:57919"/>
        <dbReference type="ChEBI" id="CHEBI:456216"/>
        <dbReference type="EC" id="2.7.1.148"/>
    </reaction>
</comment>
<dbReference type="GO" id="GO:0019288">
    <property type="term" value="P:isopentenyl diphosphate biosynthetic process, methylerythritol 4-phosphate pathway"/>
    <property type="evidence" value="ECO:0007669"/>
    <property type="project" value="UniProtKB-UniRule"/>
</dbReference>
<dbReference type="PANTHER" id="PTHR43527">
    <property type="entry name" value="4-DIPHOSPHOCYTIDYL-2-C-METHYL-D-ERYTHRITOL KINASE, CHLOROPLASTIC"/>
    <property type="match status" value="1"/>
</dbReference>
<dbReference type="EMBL" id="CP136958">
    <property type="protein sequence ID" value="WOT01299.1"/>
    <property type="molecule type" value="Genomic_DNA"/>
</dbReference>
<reference evidence="12" key="2">
    <citation type="submission" date="2023-10" db="EMBL/GenBank/DDBJ databases">
        <authorList>
            <person name="Choi B."/>
        </authorList>
    </citation>
    <scope>NUCLEOTIDE SEQUENCE</scope>
    <source>
        <strain evidence="12">UMB0763</strain>
    </source>
</reference>
<evidence type="ECO:0000256" key="6">
    <source>
        <dbReference type="ARBA" id="ARBA00022777"/>
    </source>
</evidence>
<keyword evidence="7 9" id="KW-0067">ATP-binding</keyword>
<dbReference type="NCBIfam" id="TIGR00154">
    <property type="entry name" value="ispE"/>
    <property type="match status" value="1"/>
</dbReference>
<keyword evidence="6 9" id="KW-0418">Kinase</keyword>
<feature type="active site" evidence="9">
    <location>
        <position position="133"/>
    </location>
</feature>
<evidence type="ECO:0000256" key="3">
    <source>
        <dbReference type="ARBA" id="ARBA00017473"/>
    </source>
</evidence>
<dbReference type="SUPFAM" id="SSF54211">
    <property type="entry name" value="Ribosomal protein S5 domain 2-like"/>
    <property type="match status" value="1"/>
</dbReference>
<protein>
    <recommendedName>
        <fullName evidence="3 9">4-diphosphocytidyl-2-C-methyl-D-erythritol kinase</fullName>
        <shortName evidence="9">CMK</shortName>
        <ecNumber evidence="2 9">2.7.1.148</ecNumber>
    </recommendedName>
    <alternativeName>
        <fullName evidence="8 9">4-(cytidine-5'-diphospho)-2-C-methyl-D-erythritol kinase</fullName>
    </alternativeName>
</protein>
<evidence type="ECO:0000313" key="12">
    <source>
        <dbReference type="EMBL" id="WOT01299.1"/>
    </source>
</evidence>
<dbReference type="PANTHER" id="PTHR43527:SF2">
    <property type="entry name" value="4-DIPHOSPHOCYTIDYL-2-C-METHYL-D-ERYTHRITOL KINASE, CHLOROPLASTIC"/>
    <property type="match status" value="1"/>
</dbReference>
<evidence type="ECO:0000259" key="11">
    <source>
        <dbReference type="Pfam" id="PF08544"/>
    </source>
</evidence>
<name>A0AAF0YST4_9CORY</name>
<evidence type="ECO:0000256" key="2">
    <source>
        <dbReference type="ARBA" id="ARBA00012052"/>
    </source>
</evidence>
<feature type="domain" description="GHMP kinase N-terminal" evidence="10">
    <location>
        <begin position="67"/>
        <end position="141"/>
    </location>
</feature>
<evidence type="ECO:0000256" key="8">
    <source>
        <dbReference type="ARBA" id="ARBA00032554"/>
    </source>
</evidence>
<keyword evidence="5 9" id="KW-0547">Nucleotide-binding</keyword>
<dbReference type="Gene3D" id="3.30.230.10">
    <property type="match status" value="1"/>
</dbReference>
<evidence type="ECO:0000256" key="9">
    <source>
        <dbReference type="HAMAP-Rule" id="MF_00061"/>
    </source>
</evidence>
<dbReference type="InterPro" id="IPR006204">
    <property type="entry name" value="GHMP_kinase_N_dom"/>
</dbReference>